<feature type="domain" description="N-acetyltransferase" evidence="1">
    <location>
        <begin position="19"/>
        <end position="179"/>
    </location>
</feature>
<evidence type="ECO:0000313" key="2">
    <source>
        <dbReference type="EMBL" id="AEI08643.1"/>
    </source>
</evidence>
<dbReference type="HOGENOM" id="CLU_1014580_0_0_11"/>
<dbReference type="eggNOG" id="ENOG5031SDF">
    <property type="taxonomic scope" value="Bacteria"/>
</dbReference>
<proteinExistence type="predicted"/>
<dbReference type="AlphaFoldDB" id="F8E2U5"/>
<protein>
    <recommendedName>
        <fullName evidence="1">N-acetyltransferase domain-containing protein</fullName>
    </recommendedName>
</protein>
<dbReference type="EMBL" id="CP002857">
    <property type="protein sequence ID" value="AEI08643.1"/>
    <property type="molecule type" value="Genomic_DNA"/>
</dbReference>
<reference evidence="2 3" key="1">
    <citation type="journal article" date="2012" name="BMC Genomics">
        <title>Complete genome sequence, lifestyle, and multi-drug resistance of the human pathogen Corynebacterium resistens DSM 45100 isolated from blood samples of a leukemia patient.</title>
        <authorList>
            <person name="Schroder J."/>
            <person name="Maus I."/>
            <person name="Meyer K."/>
            <person name="Wordemann S."/>
            <person name="Blom J."/>
            <person name="Jaenicke S."/>
            <person name="Schneider J."/>
            <person name="Trost E."/>
            <person name="Tauch A."/>
        </authorList>
    </citation>
    <scope>NUCLEOTIDE SEQUENCE [LARGE SCALE GENOMIC DNA]</scope>
    <source>
        <strain evidence="3">DSM 45100 / JCM 12819 / CCUG 50093 / GTC 2026 / SICGH 158</strain>
    </source>
</reference>
<dbReference type="InterPro" id="IPR000182">
    <property type="entry name" value="GNAT_dom"/>
</dbReference>
<dbReference type="GO" id="GO:0016747">
    <property type="term" value="F:acyltransferase activity, transferring groups other than amino-acyl groups"/>
    <property type="evidence" value="ECO:0007669"/>
    <property type="project" value="InterPro"/>
</dbReference>
<dbReference type="Pfam" id="PF00583">
    <property type="entry name" value="Acetyltransf_1"/>
    <property type="match status" value="1"/>
</dbReference>
<name>F8E2U5_CORRG</name>
<accession>F8E2U5</accession>
<sequence>MTSASWLNLPTTIDGPGDLELRQITSTNAADLQSFYDSELSAPERKELFRFFTHSPFPLTSFVSDATRTTYALFNGDRPVAQTSVYNADEQEKAVTLGFTFVLPNERGAGHNVVLKAAIFRELAARGVRHVWFRLDESNARSRRGVERSGAEFSHVEDAPREYPDGRVGRSVYFRRELRQPDWVFAASNGFAVRVQNVDELQTLAQVALESGEQQGVEWIQIQHAQDQDLFLAFDRVPQGWKASSDEGHVQLLQDIRDEALEPEYAVRLLGRFV</sequence>
<dbReference type="KEGG" id="crd:CRES_0280"/>
<evidence type="ECO:0000259" key="1">
    <source>
        <dbReference type="PROSITE" id="PS51186"/>
    </source>
</evidence>
<dbReference type="PROSITE" id="PS51186">
    <property type="entry name" value="GNAT"/>
    <property type="match status" value="1"/>
</dbReference>
<evidence type="ECO:0000313" key="3">
    <source>
        <dbReference type="Proteomes" id="UP000000492"/>
    </source>
</evidence>
<dbReference type="Gene3D" id="3.40.630.30">
    <property type="match status" value="1"/>
</dbReference>
<gene>
    <name evidence="2" type="ordered locus">CRES_0280</name>
</gene>
<organism evidence="2 3">
    <name type="scientific">Corynebacterium resistens (strain DSM 45100 / JCM 12819 / GTC 2026 / SICGH 158)</name>
    <dbReference type="NCBI Taxonomy" id="662755"/>
    <lineage>
        <taxon>Bacteria</taxon>
        <taxon>Bacillati</taxon>
        <taxon>Actinomycetota</taxon>
        <taxon>Actinomycetes</taxon>
        <taxon>Mycobacteriales</taxon>
        <taxon>Corynebacteriaceae</taxon>
        <taxon>Corynebacterium</taxon>
    </lineage>
</organism>
<dbReference type="OrthoDB" id="4403185at2"/>
<dbReference type="STRING" id="662755.CRES_0280"/>
<dbReference type="RefSeq" id="WP_013887671.1">
    <property type="nucleotide sequence ID" value="NC_015673.1"/>
</dbReference>
<dbReference type="InterPro" id="IPR016181">
    <property type="entry name" value="Acyl_CoA_acyltransferase"/>
</dbReference>
<dbReference type="Proteomes" id="UP000000492">
    <property type="component" value="Chromosome"/>
</dbReference>
<dbReference type="SUPFAM" id="SSF55729">
    <property type="entry name" value="Acyl-CoA N-acyltransferases (Nat)"/>
    <property type="match status" value="1"/>
</dbReference>
<keyword evidence="3" id="KW-1185">Reference proteome</keyword>